<dbReference type="SUPFAM" id="SSF52540">
    <property type="entry name" value="P-loop containing nucleoside triphosphate hydrolases"/>
    <property type="match status" value="1"/>
</dbReference>
<dbReference type="GO" id="GO:0016301">
    <property type="term" value="F:kinase activity"/>
    <property type="evidence" value="ECO:0007669"/>
    <property type="project" value="UniProtKB-KW"/>
</dbReference>
<evidence type="ECO:0000256" key="7">
    <source>
        <dbReference type="ARBA" id="ARBA00022840"/>
    </source>
</evidence>
<dbReference type="FunFam" id="3.40.50.300:FF:001691">
    <property type="entry name" value="Probable ATP-dependent kinase TDA10"/>
    <property type="match status" value="1"/>
</dbReference>
<name>A0A8A3PFE9_9HELO</name>
<keyword evidence="7" id="KW-0067">ATP-binding</keyword>
<evidence type="ECO:0000256" key="5">
    <source>
        <dbReference type="ARBA" id="ARBA00022741"/>
    </source>
</evidence>
<evidence type="ECO:0000256" key="9">
    <source>
        <dbReference type="ARBA" id="ARBA00061312"/>
    </source>
</evidence>
<dbReference type="GO" id="GO:0005737">
    <property type="term" value="C:cytoplasm"/>
    <property type="evidence" value="ECO:0007669"/>
    <property type="project" value="UniProtKB-SubCell"/>
</dbReference>
<dbReference type="GO" id="GO:0005524">
    <property type="term" value="F:ATP binding"/>
    <property type="evidence" value="ECO:0007669"/>
    <property type="project" value="UniProtKB-KW"/>
</dbReference>
<evidence type="ECO:0000256" key="6">
    <source>
        <dbReference type="ARBA" id="ARBA00022777"/>
    </source>
</evidence>
<dbReference type="Proteomes" id="UP000672032">
    <property type="component" value="Chromosome 4"/>
</dbReference>
<proteinExistence type="inferred from homology"/>
<dbReference type="Gene3D" id="3.40.50.300">
    <property type="entry name" value="P-loop containing nucleotide triphosphate hydrolases"/>
    <property type="match status" value="1"/>
</dbReference>
<evidence type="ECO:0000256" key="1">
    <source>
        <dbReference type="ARBA" id="ARBA00004123"/>
    </source>
</evidence>
<evidence type="ECO:0008006" key="12">
    <source>
        <dbReference type="Google" id="ProtNLM"/>
    </source>
</evidence>
<keyword evidence="6" id="KW-0418">Kinase</keyword>
<dbReference type="OrthoDB" id="347435at2759"/>
<dbReference type="InterPro" id="IPR027417">
    <property type="entry name" value="P-loop_NTPase"/>
</dbReference>
<evidence type="ECO:0000313" key="10">
    <source>
        <dbReference type="EMBL" id="QSZ33774.1"/>
    </source>
</evidence>
<sequence>MANPTSTTTAPIIDDKTPHILPFILHHLAPHQKAHPFRPFIIGINGIQGAGKTTLVNTLREILTRDHGLETLVLSVDDLYLTRADQEKLARENEGNMLVRFRGVPGTHDIGLAQNLLTSLLRTPPQATLIPSYDKSLHGGLGDRLPPQYQRTVNDTRQNQRAIQVILLEGWCVGFRALPPRTIAHAHQASCDLHPTYTTLRDHPRSSLLFVNEKLREYDVITDALDIFIHLDARDTHYVYEWRTQQEQELRREKGAGMTDDQVKLFVDGYYPAYELYLDGVRAGVFKGKGTGEGWEGKQLRLVVGKNRRVVEVEKI</sequence>
<evidence type="ECO:0000256" key="8">
    <source>
        <dbReference type="ARBA" id="ARBA00023242"/>
    </source>
</evidence>
<evidence type="ECO:0000313" key="11">
    <source>
        <dbReference type="Proteomes" id="UP000672032"/>
    </source>
</evidence>
<evidence type="ECO:0000256" key="3">
    <source>
        <dbReference type="ARBA" id="ARBA00022490"/>
    </source>
</evidence>
<keyword evidence="5" id="KW-0547">Nucleotide-binding</keyword>
<keyword evidence="11" id="KW-1185">Reference proteome</keyword>
<dbReference type="AlphaFoldDB" id="A0A8A3PFE9"/>
<dbReference type="PANTHER" id="PTHR10285">
    <property type="entry name" value="URIDINE KINASE"/>
    <property type="match status" value="1"/>
</dbReference>
<dbReference type="EMBL" id="CP063408">
    <property type="protein sequence ID" value="QSZ33774.1"/>
    <property type="molecule type" value="Genomic_DNA"/>
</dbReference>
<dbReference type="GO" id="GO:0005634">
    <property type="term" value="C:nucleus"/>
    <property type="evidence" value="ECO:0007669"/>
    <property type="project" value="UniProtKB-SubCell"/>
</dbReference>
<accession>A0A8A3PFE9</accession>
<evidence type="ECO:0000256" key="2">
    <source>
        <dbReference type="ARBA" id="ARBA00004496"/>
    </source>
</evidence>
<keyword evidence="4" id="KW-0808">Transferase</keyword>
<evidence type="ECO:0000256" key="4">
    <source>
        <dbReference type="ARBA" id="ARBA00022679"/>
    </source>
</evidence>
<keyword evidence="3" id="KW-0963">Cytoplasm</keyword>
<organism evidence="10 11">
    <name type="scientific">Monilinia vaccinii-corymbosi</name>
    <dbReference type="NCBI Taxonomy" id="61207"/>
    <lineage>
        <taxon>Eukaryota</taxon>
        <taxon>Fungi</taxon>
        <taxon>Dikarya</taxon>
        <taxon>Ascomycota</taxon>
        <taxon>Pezizomycotina</taxon>
        <taxon>Leotiomycetes</taxon>
        <taxon>Helotiales</taxon>
        <taxon>Sclerotiniaceae</taxon>
        <taxon>Monilinia</taxon>
    </lineage>
</organism>
<gene>
    <name evidence="10" type="ORF">DSL72_005345</name>
</gene>
<comment type="similarity">
    <text evidence="9">Belongs to the GLYK kinase family.</text>
</comment>
<keyword evidence="8" id="KW-0539">Nucleus</keyword>
<reference evidence="10" key="1">
    <citation type="submission" date="2020-10" db="EMBL/GenBank/DDBJ databases">
        <title>Genome Sequence of Monilinia vaccinii-corymbosi Sheds Light on Mummy Berry Disease Infection of Blueberry and Mating Type.</title>
        <authorList>
            <person name="Yow A.G."/>
            <person name="Zhang Y."/>
            <person name="Bansal K."/>
            <person name="Eacker S.M."/>
            <person name="Sullivan S."/>
            <person name="Liachko I."/>
            <person name="Cubeta M.A."/>
            <person name="Rollins J.A."/>
            <person name="Ashrafi H."/>
        </authorList>
    </citation>
    <scope>NUCLEOTIDE SEQUENCE</scope>
    <source>
        <strain evidence="10">RL-1</strain>
    </source>
</reference>
<protein>
    <recommendedName>
        <fullName evidence="12">SRP54-type proteins GTP-binding domain-containing protein</fullName>
    </recommendedName>
</protein>
<comment type="subcellular location">
    <subcellularLocation>
        <location evidence="2">Cytoplasm</location>
    </subcellularLocation>
    <subcellularLocation>
        <location evidence="1">Nucleus</location>
    </subcellularLocation>
</comment>